<feature type="transmembrane region" description="Helical" evidence="6">
    <location>
        <begin position="244"/>
        <end position="265"/>
    </location>
</feature>
<name>A0A5M4AXL3_9BACT</name>
<evidence type="ECO:0000256" key="2">
    <source>
        <dbReference type="ARBA" id="ARBA00022475"/>
    </source>
</evidence>
<accession>A0A5M4AXL3</accession>
<evidence type="ECO:0000256" key="4">
    <source>
        <dbReference type="ARBA" id="ARBA00022989"/>
    </source>
</evidence>
<keyword evidence="9" id="KW-1185">Reference proteome</keyword>
<organism evidence="8 9">
    <name type="scientific">Prolixibacter bellariivorans</name>
    <dbReference type="NCBI Taxonomy" id="314319"/>
    <lineage>
        <taxon>Bacteria</taxon>
        <taxon>Pseudomonadati</taxon>
        <taxon>Bacteroidota</taxon>
        <taxon>Bacteroidia</taxon>
        <taxon>Marinilabiliales</taxon>
        <taxon>Prolixibacteraceae</taxon>
        <taxon>Prolixibacter</taxon>
    </lineage>
</organism>
<dbReference type="RefSeq" id="WP_169737664.1">
    <property type="nucleotide sequence ID" value="NZ_BLAX01000001.1"/>
</dbReference>
<evidence type="ECO:0000313" key="9">
    <source>
        <dbReference type="Proteomes" id="UP000391834"/>
    </source>
</evidence>
<reference evidence="8 9" key="1">
    <citation type="submission" date="2019-10" db="EMBL/GenBank/DDBJ databases">
        <title>Prolixibacter strains distinguished by the presence of nitrate reductase genes were adept at nitrate-dependent anaerobic corrosion of metallic iron and carbon steel.</title>
        <authorList>
            <person name="Iino T."/>
            <person name="Shono N."/>
            <person name="Ito K."/>
            <person name="Nakamura R."/>
            <person name="Sueoka K."/>
            <person name="Harayama S."/>
            <person name="Ohkuma M."/>
        </authorList>
    </citation>
    <scope>NUCLEOTIDE SEQUENCE [LARGE SCALE GENOMIC DNA]</scope>
    <source>
        <strain evidence="8 9">JCM 13498</strain>
    </source>
</reference>
<dbReference type="SUPFAM" id="SSF81665">
    <property type="entry name" value="Calcium ATPase, transmembrane domain M"/>
    <property type="match status" value="1"/>
</dbReference>
<comment type="subcellular location">
    <subcellularLocation>
        <location evidence="1">Cell membrane</location>
        <topology evidence="1">Multi-pass membrane protein</topology>
    </subcellularLocation>
</comment>
<feature type="transmembrane region" description="Helical" evidence="6">
    <location>
        <begin position="356"/>
        <end position="377"/>
    </location>
</feature>
<evidence type="ECO:0000256" key="1">
    <source>
        <dbReference type="ARBA" id="ARBA00004651"/>
    </source>
</evidence>
<dbReference type="PANTHER" id="PTHR30294">
    <property type="entry name" value="MEMBRANE COMPONENT OF ABC TRANSPORTER YHHJ-RELATED"/>
    <property type="match status" value="1"/>
</dbReference>
<dbReference type="InterPro" id="IPR051449">
    <property type="entry name" value="ABC-2_transporter_component"/>
</dbReference>
<evidence type="ECO:0000256" key="6">
    <source>
        <dbReference type="SAM" id="Phobius"/>
    </source>
</evidence>
<evidence type="ECO:0000256" key="5">
    <source>
        <dbReference type="ARBA" id="ARBA00023136"/>
    </source>
</evidence>
<dbReference type="Pfam" id="PF12698">
    <property type="entry name" value="ABC2_membrane_3"/>
    <property type="match status" value="1"/>
</dbReference>
<keyword evidence="3 6" id="KW-0812">Transmembrane</keyword>
<dbReference type="EMBL" id="BLAX01000001">
    <property type="protein sequence ID" value="GET32655.1"/>
    <property type="molecule type" value="Genomic_DNA"/>
</dbReference>
<feature type="domain" description="ABC-2 type transporter transmembrane" evidence="7">
    <location>
        <begin position="26"/>
        <end position="371"/>
    </location>
</feature>
<dbReference type="AlphaFoldDB" id="A0A5M4AXL3"/>
<feature type="transmembrane region" description="Helical" evidence="6">
    <location>
        <begin position="188"/>
        <end position="213"/>
    </location>
</feature>
<protein>
    <submittedName>
        <fullName evidence="8">Membrane protein</fullName>
    </submittedName>
</protein>
<sequence>MSDNSQHGVWNTLRRELGRMASDRVYLLLMLVLPLATFVFFITMFQGGKPENLPVAVYDADHSSLSRQVTRMIDATSSIRITREVDDLAQGKALLQEKKVYGLVVFPTGMEKDVYRGTAPNVVAYYNNAFLIPGSLLQRDIKTVVGTVSAGIALSTSEKKGSTPNQAMAQIQPIRLDTHVLFNPYTSYFYYLVSCFLPVMLQIFIMTVTVYALGTELKDGTASDWLDSAGGNVIKGLFGKMLPYSLVFLLIAFLMVIGQFSYFGMPLRGSLGLILFGTLLFVVTYQAVSIFFVSVFPSLRMCLSIASSYGAMAFTFSGLTFPYSAMPLGAKLFGMLFPFSHFLKLFIDQAFRGAPLAVDLLTIAGLSAFLVLPWLALHKLKRVSYAPEYWHRI</sequence>
<dbReference type="Gene3D" id="3.40.1710.10">
    <property type="entry name" value="abc type-2 transporter like domain"/>
    <property type="match status" value="1"/>
</dbReference>
<feature type="transmembrane region" description="Helical" evidence="6">
    <location>
        <begin position="271"/>
        <end position="296"/>
    </location>
</feature>
<proteinExistence type="predicted"/>
<evidence type="ECO:0000313" key="8">
    <source>
        <dbReference type="EMBL" id="GET32655.1"/>
    </source>
</evidence>
<dbReference type="GO" id="GO:0005886">
    <property type="term" value="C:plasma membrane"/>
    <property type="evidence" value="ECO:0007669"/>
    <property type="project" value="UniProtKB-SubCell"/>
</dbReference>
<keyword evidence="2" id="KW-1003">Cell membrane</keyword>
<keyword evidence="4 6" id="KW-1133">Transmembrane helix</keyword>
<keyword evidence="5 6" id="KW-0472">Membrane</keyword>
<dbReference type="InterPro" id="IPR023298">
    <property type="entry name" value="ATPase_P-typ_TM_dom_sf"/>
</dbReference>
<dbReference type="PANTHER" id="PTHR30294:SF47">
    <property type="entry name" value="INNER MEMBRANE TRANSPORT PERMEASE YHHJ"/>
    <property type="match status" value="1"/>
</dbReference>
<evidence type="ECO:0000256" key="3">
    <source>
        <dbReference type="ARBA" id="ARBA00022692"/>
    </source>
</evidence>
<evidence type="ECO:0000259" key="7">
    <source>
        <dbReference type="Pfam" id="PF12698"/>
    </source>
</evidence>
<dbReference type="InterPro" id="IPR013525">
    <property type="entry name" value="ABC2_TM"/>
</dbReference>
<comment type="caution">
    <text evidence="8">The sequence shown here is derived from an EMBL/GenBank/DDBJ whole genome shotgun (WGS) entry which is preliminary data.</text>
</comment>
<dbReference type="GO" id="GO:0140359">
    <property type="term" value="F:ABC-type transporter activity"/>
    <property type="evidence" value="ECO:0007669"/>
    <property type="project" value="InterPro"/>
</dbReference>
<gene>
    <name evidence="8" type="ORF">PbJCM13498_15180</name>
</gene>
<dbReference type="Proteomes" id="UP000391834">
    <property type="component" value="Unassembled WGS sequence"/>
</dbReference>
<feature type="transmembrane region" description="Helical" evidence="6">
    <location>
        <begin position="25"/>
        <end position="45"/>
    </location>
</feature>
<feature type="transmembrane region" description="Helical" evidence="6">
    <location>
        <begin position="303"/>
        <end position="323"/>
    </location>
</feature>